<comment type="function">
    <text evidence="5">Sigma factors are initiation factors that promote the attachment of RNA polymerase to specific initiation sites and are then released.</text>
</comment>
<dbReference type="InterPro" id="IPR007630">
    <property type="entry name" value="RNA_pol_sigma70_r4"/>
</dbReference>
<evidence type="ECO:0000313" key="9">
    <source>
        <dbReference type="Proteomes" id="UP001575105"/>
    </source>
</evidence>
<evidence type="ECO:0000256" key="5">
    <source>
        <dbReference type="RuleBase" id="RU362124"/>
    </source>
</evidence>
<dbReference type="PRINTS" id="PR00046">
    <property type="entry name" value="SIGMA70FCT"/>
</dbReference>
<sequence length="271" mass="31209">MAKPRQASTRTTSADQAAIQEVWNEYKMTGEEALRNRLMENYLPLVKYNAERIHQKLPDEVDVDDLMSAGIFGLMDAIDAFDRDRGVKFETYCAPRIRGAILDELRSMDWVPRLVRSRSSQVDQARKRLEMRMGRKATDDEIAKEMGLNQDEFAKIRKDAGAVGVVSLSRKWFETDSNKDVREIDVLEDNRQVNPFSAVSKRDMKELVTKGLSRAERLIIILYYYEEMTMKEIGVTLDLSESRVSQMHSSILARLKAQLQHRGKELQAESE</sequence>
<comment type="caution">
    <text evidence="8">The sequence shown here is derived from an EMBL/GenBank/DDBJ whole genome shotgun (WGS) entry which is preliminary data.</text>
</comment>
<dbReference type="PIRSF" id="PIRSF000770">
    <property type="entry name" value="RNA_pol_sigma-SigE/K"/>
    <property type="match status" value="1"/>
</dbReference>
<dbReference type="InterPro" id="IPR013325">
    <property type="entry name" value="RNA_pol_sigma_r2"/>
</dbReference>
<dbReference type="InterPro" id="IPR000943">
    <property type="entry name" value="RNA_pol_sigma70"/>
</dbReference>
<dbReference type="PANTHER" id="PTHR30385:SF7">
    <property type="entry name" value="RNA POLYMERASE SIGMA FACTOR FLIA"/>
    <property type="match status" value="1"/>
</dbReference>
<gene>
    <name evidence="8" type="ORF">ACERK3_10210</name>
</gene>
<feature type="domain" description="RNA polymerase sigma-70" evidence="6">
    <location>
        <begin position="65"/>
        <end position="78"/>
    </location>
</feature>
<dbReference type="NCBIfam" id="TIGR02479">
    <property type="entry name" value="FliA_WhiG"/>
    <property type="match status" value="1"/>
</dbReference>
<dbReference type="Pfam" id="PF04542">
    <property type="entry name" value="Sigma70_r2"/>
    <property type="match status" value="1"/>
</dbReference>
<keyword evidence="9" id="KW-1185">Reference proteome</keyword>
<keyword evidence="3 5" id="KW-0238">DNA-binding</keyword>
<keyword evidence="1 5" id="KW-0805">Transcription regulation</keyword>
<dbReference type="CDD" id="cd06171">
    <property type="entry name" value="Sigma70_r4"/>
    <property type="match status" value="1"/>
</dbReference>
<dbReference type="InterPro" id="IPR007627">
    <property type="entry name" value="RNA_pol_sigma70_r2"/>
</dbReference>
<evidence type="ECO:0000256" key="2">
    <source>
        <dbReference type="ARBA" id="ARBA00023082"/>
    </source>
</evidence>
<dbReference type="PROSITE" id="PS00715">
    <property type="entry name" value="SIGMA70_1"/>
    <property type="match status" value="1"/>
</dbReference>
<dbReference type="PROSITE" id="PS00716">
    <property type="entry name" value="SIGMA70_2"/>
    <property type="match status" value="1"/>
</dbReference>
<evidence type="ECO:0000256" key="4">
    <source>
        <dbReference type="ARBA" id="ARBA00023163"/>
    </source>
</evidence>
<dbReference type="PANTHER" id="PTHR30385">
    <property type="entry name" value="SIGMA FACTOR F FLAGELLAR"/>
    <property type="match status" value="1"/>
</dbReference>
<dbReference type="Pfam" id="PF04545">
    <property type="entry name" value="Sigma70_r4"/>
    <property type="match status" value="1"/>
</dbReference>
<protein>
    <recommendedName>
        <fullName evidence="5">RNA polymerase sigma factor</fullName>
    </recommendedName>
</protein>
<dbReference type="NCBIfam" id="NF005413">
    <property type="entry name" value="PRK06986.1"/>
    <property type="match status" value="1"/>
</dbReference>
<proteinExistence type="inferred from homology"/>
<dbReference type="SUPFAM" id="SSF88946">
    <property type="entry name" value="Sigma2 domain of RNA polymerase sigma factors"/>
    <property type="match status" value="1"/>
</dbReference>
<dbReference type="SUPFAM" id="SSF88659">
    <property type="entry name" value="Sigma3 and sigma4 domains of RNA polymerase sigma factors"/>
    <property type="match status" value="2"/>
</dbReference>
<dbReference type="Pfam" id="PF04539">
    <property type="entry name" value="Sigma70_r3"/>
    <property type="match status" value="1"/>
</dbReference>
<dbReference type="Gene3D" id="1.20.140.160">
    <property type="match status" value="1"/>
</dbReference>
<dbReference type="Gene3D" id="1.10.1740.10">
    <property type="match status" value="1"/>
</dbReference>
<dbReference type="InterPro" id="IPR014284">
    <property type="entry name" value="RNA_pol_sigma-70_dom"/>
</dbReference>
<dbReference type="InterPro" id="IPR007624">
    <property type="entry name" value="RNA_pol_sigma70_r3"/>
</dbReference>
<dbReference type="Proteomes" id="UP001575105">
    <property type="component" value="Unassembled WGS sequence"/>
</dbReference>
<evidence type="ECO:0000313" key="8">
    <source>
        <dbReference type="EMBL" id="MFA9478669.1"/>
    </source>
</evidence>
<dbReference type="RefSeq" id="WP_425345595.1">
    <property type="nucleotide sequence ID" value="NZ_JBGUBD010000005.1"/>
</dbReference>
<dbReference type="InterPro" id="IPR012845">
    <property type="entry name" value="RNA_pol_sigma_FliA_WhiG"/>
</dbReference>
<dbReference type="NCBIfam" id="TIGR02937">
    <property type="entry name" value="sigma70-ECF"/>
    <property type="match status" value="1"/>
</dbReference>
<feature type="domain" description="RNA polymerase sigma-70" evidence="7">
    <location>
        <begin position="229"/>
        <end position="255"/>
    </location>
</feature>
<evidence type="ECO:0000259" key="6">
    <source>
        <dbReference type="PROSITE" id="PS00715"/>
    </source>
</evidence>
<name>A0ABV4U4Z3_9BACT</name>
<dbReference type="EMBL" id="JBGUBD010000005">
    <property type="protein sequence ID" value="MFA9478669.1"/>
    <property type="molecule type" value="Genomic_DNA"/>
</dbReference>
<comment type="similarity">
    <text evidence="5">Belongs to the sigma-70 factor family.</text>
</comment>
<evidence type="ECO:0000259" key="7">
    <source>
        <dbReference type="PROSITE" id="PS00716"/>
    </source>
</evidence>
<keyword evidence="2 5" id="KW-0731">Sigma factor</keyword>
<dbReference type="InterPro" id="IPR013324">
    <property type="entry name" value="RNA_pol_sigma_r3/r4-like"/>
</dbReference>
<evidence type="ECO:0000256" key="1">
    <source>
        <dbReference type="ARBA" id="ARBA00023015"/>
    </source>
</evidence>
<reference evidence="8 9" key="1">
    <citation type="submission" date="2024-08" db="EMBL/GenBank/DDBJ databases">
        <title>Whole-genome sequencing of halo(alkali)philic microorganisms from hypersaline lakes.</title>
        <authorList>
            <person name="Sorokin D.Y."/>
            <person name="Merkel A.Y."/>
            <person name="Messina E."/>
            <person name="Yakimov M."/>
        </authorList>
    </citation>
    <scope>NUCLEOTIDE SEQUENCE [LARGE SCALE GENOMIC DNA]</scope>
    <source>
        <strain evidence="8 9">AB-hyl4</strain>
    </source>
</reference>
<evidence type="ECO:0000256" key="3">
    <source>
        <dbReference type="ARBA" id="ARBA00023125"/>
    </source>
</evidence>
<organism evidence="8 9">
    <name type="scientific">Natronomicrosphaera hydrolytica</name>
    <dbReference type="NCBI Taxonomy" id="3242702"/>
    <lineage>
        <taxon>Bacteria</taxon>
        <taxon>Pseudomonadati</taxon>
        <taxon>Planctomycetota</taxon>
        <taxon>Phycisphaerae</taxon>
        <taxon>Phycisphaerales</taxon>
        <taxon>Phycisphaeraceae</taxon>
        <taxon>Natronomicrosphaera</taxon>
    </lineage>
</organism>
<accession>A0ABV4U4Z3</accession>
<keyword evidence="4 5" id="KW-0804">Transcription</keyword>